<feature type="domain" description="Enoyl reductase (ER)" evidence="7">
    <location>
        <begin position="15"/>
        <end position="381"/>
    </location>
</feature>
<comment type="subunit">
    <text evidence="2">Homotetramer.</text>
</comment>
<dbReference type="GO" id="GO:0003723">
    <property type="term" value="F:RNA binding"/>
    <property type="evidence" value="ECO:0007669"/>
    <property type="project" value="UniProtKB-KW"/>
</dbReference>
<dbReference type="Pfam" id="PF00107">
    <property type="entry name" value="ADH_zinc_N"/>
    <property type="match status" value="1"/>
</dbReference>
<comment type="subcellular location">
    <subcellularLocation>
        <location evidence="1">Cytoplasm</location>
    </subcellularLocation>
</comment>
<dbReference type="InterPro" id="IPR036291">
    <property type="entry name" value="NAD(P)-bd_dom_sf"/>
</dbReference>
<keyword evidence="4" id="KW-0521">NADP</keyword>
<reference evidence="8 9" key="1">
    <citation type="submission" date="2018-12" db="EMBL/GenBank/DDBJ databases">
        <authorList>
            <person name="Yang E."/>
        </authorList>
    </citation>
    <scope>NUCLEOTIDE SEQUENCE [LARGE SCALE GENOMIC DNA]</scope>
    <source>
        <strain evidence="8 9">SOD</strain>
    </source>
</reference>
<dbReference type="NCBIfam" id="TIGR01751">
    <property type="entry name" value="crot-CoA-red"/>
    <property type="match status" value="1"/>
</dbReference>
<dbReference type="InterPro" id="IPR011032">
    <property type="entry name" value="GroES-like_sf"/>
</dbReference>
<dbReference type="GO" id="GO:0005737">
    <property type="term" value="C:cytoplasm"/>
    <property type="evidence" value="ECO:0007669"/>
    <property type="project" value="UniProtKB-SubCell"/>
</dbReference>
<dbReference type="Gene3D" id="3.40.50.720">
    <property type="entry name" value="NAD(P)-binding Rossmann-like Domain"/>
    <property type="match status" value="1"/>
</dbReference>
<evidence type="ECO:0000256" key="2">
    <source>
        <dbReference type="ARBA" id="ARBA00011881"/>
    </source>
</evidence>
<keyword evidence="9" id="KW-1185">Reference proteome</keyword>
<evidence type="ECO:0000313" key="8">
    <source>
        <dbReference type="EMBL" id="RSZ55134.1"/>
    </source>
</evidence>
<keyword evidence="6" id="KW-0007">Acetylation</keyword>
<evidence type="ECO:0000256" key="6">
    <source>
        <dbReference type="ARBA" id="ARBA00022990"/>
    </source>
</evidence>
<dbReference type="SUPFAM" id="SSF50129">
    <property type="entry name" value="GroES-like"/>
    <property type="match status" value="1"/>
</dbReference>
<organism evidence="8 9">
    <name type="scientific">Massilia atriviolacea</name>
    <dbReference type="NCBI Taxonomy" id="2495579"/>
    <lineage>
        <taxon>Bacteria</taxon>
        <taxon>Pseudomonadati</taxon>
        <taxon>Pseudomonadota</taxon>
        <taxon>Betaproteobacteria</taxon>
        <taxon>Burkholderiales</taxon>
        <taxon>Oxalobacteraceae</taxon>
        <taxon>Telluria group</taxon>
        <taxon>Massilia</taxon>
    </lineage>
</organism>
<dbReference type="InterPro" id="IPR051603">
    <property type="entry name" value="Zinc-ADH_QOR/CCCR"/>
</dbReference>
<gene>
    <name evidence="8" type="primary">ccrA</name>
    <name evidence="8" type="ORF">EJB06_31045</name>
</gene>
<evidence type="ECO:0000256" key="1">
    <source>
        <dbReference type="ARBA" id="ARBA00004496"/>
    </source>
</evidence>
<accession>A0A430HC94</accession>
<dbReference type="InterPro" id="IPR013149">
    <property type="entry name" value="ADH-like_C"/>
</dbReference>
<dbReference type="InterPro" id="IPR013154">
    <property type="entry name" value="ADH-like_N"/>
</dbReference>
<dbReference type="InterPro" id="IPR020843">
    <property type="entry name" value="ER"/>
</dbReference>
<evidence type="ECO:0000256" key="4">
    <source>
        <dbReference type="ARBA" id="ARBA00022857"/>
    </source>
</evidence>
<evidence type="ECO:0000259" key="7">
    <source>
        <dbReference type="SMART" id="SM00829"/>
    </source>
</evidence>
<name>A0A430HC94_9BURK</name>
<dbReference type="AlphaFoldDB" id="A0A430HC94"/>
<dbReference type="PANTHER" id="PTHR44154">
    <property type="entry name" value="QUINONE OXIDOREDUCTASE"/>
    <property type="match status" value="1"/>
</dbReference>
<dbReference type="Pfam" id="PF08240">
    <property type="entry name" value="ADH_N"/>
    <property type="match status" value="1"/>
</dbReference>
<dbReference type="Proteomes" id="UP000278085">
    <property type="component" value="Unassembled WGS sequence"/>
</dbReference>
<keyword evidence="8" id="KW-0560">Oxidoreductase</keyword>
<keyword evidence="3" id="KW-0963">Cytoplasm</keyword>
<dbReference type="Gene3D" id="3.90.180.10">
    <property type="entry name" value="Medium-chain alcohol dehydrogenases, catalytic domain"/>
    <property type="match status" value="1"/>
</dbReference>
<dbReference type="SUPFAM" id="SSF51735">
    <property type="entry name" value="NAD(P)-binding Rossmann-fold domains"/>
    <property type="match status" value="1"/>
</dbReference>
<proteinExistence type="predicted"/>
<dbReference type="OrthoDB" id="9773078at2"/>
<dbReference type="EC" id="1.3.1.85" evidence="8"/>
<evidence type="ECO:0000256" key="3">
    <source>
        <dbReference type="ARBA" id="ARBA00022490"/>
    </source>
</evidence>
<dbReference type="InterPro" id="IPR010085">
    <property type="entry name" value="Crot_CoA_red"/>
</dbReference>
<dbReference type="SMART" id="SM00829">
    <property type="entry name" value="PKS_ER"/>
    <property type="match status" value="1"/>
</dbReference>
<dbReference type="GO" id="GO:0008270">
    <property type="term" value="F:zinc ion binding"/>
    <property type="evidence" value="ECO:0007669"/>
    <property type="project" value="InterPro"/>
</dbReference>
<comment type="caution">
    <text evidence="8">The sequence shown here is derived from an EMBL/GenBank/DDBJ whole genome shotgun (WGS) entry which is preliminary data.</text>
</comment>
<dbReference type="PROSITE" id="PS01162">
    <property type="entry name" value="QOR_ZETA_CRYSTAL"/>
    <property type="match status" value="1"/>
</dbReference>
<evidence type="ECO:0000256" key="5">
    <source>
        <dbReference type="ARBA" id="ARBA00022884"/>
    </source>
</evidence>
<keyword evidence="5" id="KW-0694">RNA-binding</keyword>
<sequence length="432" mass="47344">MYAFTVRRERFGPPKDSMQLEVVPVPEIGADEVLVYVMAAGVNYNNIWAGQGVPLDVIGMRQNAGEEVDFHIGGSDASGIVYQVGKNVRTPRVGDEVVMHCGTWDAECPVVKDGVDPMFSPTFKIWGYDRNWGSFAQFTKVQAHQCMPRPQHLSWEASAAYMLVGATAYRMLYGFPPNIVKKGEPVLIWGGAGGLGSMAIQICRSVGAIPIAVVSENSKFQYCMDLGAKGCINRNDFSHWGMLPHWSDKPGYDSWMSGVRAFGSAFWKVLGEKRAPTIVFEHPGEMTIPTSLFQCSSGGMVVTCAGTSGYNGTVDVRYLWTRQKRLQGSHFANDVQAKCFNDLVMDGKVDPCLSRTFEFKEVPLAHQMMFENVHPLGNMAILVGAPSRGLGKRTSLPDAAHEAQAAQAIREIPAVHETHDAHETPEAEVLPA</sequence>
<dbReference type="PANTHER" id="PTHR44154:SF1">
    <property type="entry name" value="QUINONE OXIDOREDUCTASE"/>
    <property type="match status" value="1"/>
</dbReference>
<dbReference type="EMBL" id="RXLQ01000037">
    <property type="protein sequence ID" value="RSZ55134.1"/>
    <property type="molecule type" value="Genomic_DNA"/>
</dbReference>
<evidence type="ECO:0000313" key="9">
    <source>
        <dbReference type="Proteomes" id="UP000278085"/>
    </source>
</evidence>
<dbReference type="GO" id="GO:0043880">
    <property type="term" value="F:crotonyl-CoA reductase activity"/>
    <property type="evidence" value="ECO:0007669"/>
    <property type="project" value="InterPro"/>
</dbReference>
<protein>
    <submittedName>
        <fullName evidence="8">Crotonyl-CoA carboxylase/reductase</fullName>
        <ecNumber evidence="8">1.3.1.85</ecNumber>
    </submittedName>
</protein>
<dbReference type="InterPro" id="IPR002364">
    <property type="entry name" value="Quin_OxRdtase/zeta-crystal_CS"/>
</dbReference>